<dbReference type="EMBL" id="BARS01055504">
    <property type="protein sequence ID" value="GAG46330.1"/>
    <property type="molecule type" value="Genomic_DNA"/>
</dbReference>
<feature type="non-terminal residue" evidence="1">
    <location>
        <position position="33"/>
    </location>
</feature>
<dbReference type="AlphaFoldDB" id="X0XSV1"/>
<gene>
    <name evidence="1" type="ORF">S01H1_81944</name>
</gene>
<organism evidence="1">
    <name type="scientific">marine sediment metagenome</name>
    <dbReference type="NCBI Taxonomy" id="412755"/>
    <lineage>
        <taxon>unclassified sequences</taxon>
        <taxon>metagenomes</taxon>
        <taxon>ecological metagenomes</taxon>
    </lineage>
</organism>
<comment type="caution">
    <text evidence="1">The sequence shown here is derived from an EMBL/GenBank/DDBJ whole genome shotgun (WGS) entry which is preliminary data.</text>
</comment>
<name>X0XSV1_9ZZZZ</name>
<protein>
    <submittedName>
        <fullName evidence="1">Uncharacterized protein</fullName>
    </submittedName>
</protein>
<reference evidence="1" key="1">
    <citation type="journal article" date="2014" name="Front. Microbiol.">
        <title>High frequency of phylogenetically diverse reductive dehalogenase-homologous genes in deep subseafloor sedimentary metagenomes.</title>
        <authorList>
            <person name="Kawai M."/>
            <person name="Futagami T."/>
            <person name="Toyoda A."/>
            <person name="Takaki Y."/>
            <person name="Nishi S."/>
            <person name="Hori S."/>
            <person name="Arai W."/>
            <person name="Tsubouchi T."/>
            <person name="Morono Y."/>
            <person name="Uchiyama I."/>
            <person name="Ito T."/>
            <person name="Fujiyama A."/>
            <person name="Inagaki F."/>
            <person name="Takami H."/>
        </authorList>
    </citation>
    <scope>NUCLEOTIDE SEQUENCE</scope>
    <source>
        <strain evidence="1">Expedition CK06-06</strain>
    </source>
</reference>
<accession>X0XSV1</accession>
<sequence length="33" mass="3640">MRNLPIYELEEALLAALTGRDRARLVLEAPTGS</sequence>
<evidence type="ECO:0000313" key="1">
    <source>
        <dbReference type="EMBL" id="GAG46330.1"/>
    </source>
</evidence>
<proteinExistence type="predicted"/>